<dbReference type="EMBL" id="BPLQ01011170">
    <property type="protein sequence ID" value="GIY56217.1"/>
    <property type="molecule type" value="Genomic_DNA"/>
</dbReference>
<reference evidence="2 3" key="1">
    <citation type="submission" date="2021-06" db="EMBL/GenBank/DDBJ databases">
        <title>Caerostris darwini draft genome.</title>
        <authorList>
            <person name="Kono N."/>
            <person name="Arakawa K."/>
        </authorList>
    </citation>
    <scope>NUCLEOTIDE SEQUENCE [LARGE SCALE GENOMIC DNA]</scope>
</reference>
<gene>
    <name evidence="2" type="ORF">CDAR_386721</name>
</gene>
<proteinExistence type="predicted"/>
<accession>A0AAV4UEH3</accession>
<keyword evidence="3" id="KW-1185">Reference proteome</keyword>
<comment type="caution">
    <text evidence="2">The sequence shown here is derived from an EMBL/GenBank/DDBJ whole genome shotgun (WGS) entry which is preliminary data.</text>
</comment>
<organism evidence="2 3">
    <name type="scientific">Caerostris darwini</name>
    <dbReference type="NCBI Taxonomy" id="1538125"/>
    <lineage>
        <taxon>Eukaryota</taxon>
        <taxon>Metazoa</taxon>
        <taxon>Ecdysozoa</taxon>
        <taxon>Arthropoda</taxon>
        <taxon>Chelicerata</taxon>
        <taxon>Arachnida</taxon>
        <taxon>Araneae</taxon>
        <taxon>Araneomorphae</taxon>
        <taxon>Entelegynae</taxon>
        <taxon>Araneoidea</taxon>
        <taxon>Araneidae</taxon>
        <taxon>Caerostris</taxon>
    </lineage>
</organism>
<protein>
    <submittedName>
        <fullName evidence="2">Uncharacterized protein</fullName>
    </submittedName>
</protein>
<evidence type="ECO:0000313" key="3">
    <source>
        <dbReference type="Proteomes" id="UP001054837"/>
    </source>
</evidence>
<dbReference type="AlphaFoldDB" id="A0AAV4UEH3"/>
<sequence length="108" mass="11980">MYRPYNLGGGQRAMPSFERADQRTIRSDNEVLAERAINQSFSAPVPNVYGPCTLDVGQNVNPNLENEVFPRQGNFQNDEVPNATDEPDDNVYNLLAVAANLANVNLQK</sequence>
<evidence type="ECO:0000256" key="1">
    <source>
        <dbReference type="SAM" id="MobiDB-lite"/>
    </source>
</evidence>
<name>A0AAV4UEH3_9ARAC</name>
<feature type="region of interest" description="Disordered" evidence="1">
    <location>
        <begin position="1"/>
        <end position="21"/>
    </location>
</feature>
<dbReference type="Proteomes" id="UP001054837">
    <property type="component" value="Unassembled WGS sequence"/>
</dbReference>
<evidence type="ECO:0000313" key="2">
    <source>
        <dbReference type="EMBL" id="GIY56217.1"/>
    </source>
</evidence>